<keyword evidence="4" id="KW-1185">Reference proteome</keyword>
<dbReference type="Proteomes" id="UP000192266">
    <property type="component" value="Unassembled WGS sequence"/>
</dbReference>
<evidence type="ECO:0000313" key="3">
    <source>
        <dbReference type="EMBL" id="SMB99695.1"/>
    </source>
</evidence>
<dbReference type="PANTHER" id="PTHR44520">
    <property type="entry name" value="RESPONSE REGULATOR RCP1-RELATED"/>
    <property type="match status" value="1"/>
</dbReference>
<dbReference type="GO" id="GO:0000160">
    <property type="term" value="P:phosphorelay signal transduction system"/>
    <property type="evidence" value="ECO:0007669"/>
    <property type="project" value="InterPro"/>
</dbReference>
<dbReference type="RefSeq" id="WP_234997486.1">
    <property type="nucleotide sequence ID" value="NZ_FWWW01000093.1"/>
</dbReference>
<gene>
    <name evidence="3" type="ORF">SAMN00120144_3568</name>
</gene>
<keyword evidence="1" id="KW-0597">Phosphoprotein</keyword>
<evidence type="ECO:0000313" key="4">
    <source>
        <dbReference type="Proteomes" id="UP000192266"/>
    </source>
</evidence>
<dbReference type="AlphaFoldDB" id="A0A1W1W243"/>
<protein>
    <submittedName>
        <fullName evidence="3">Response regulator receiver protein</fullName>
    </submittedName>
</protein>
<dbReference type="SMART" id="SM00448">
    <property type="entry name" value="REC"/>
    <property type="match status" value="1"/>
</dbReference>
<dbReference type="SUPFAM" id="SSF52172">
    <property type="entry name" value="CheY-like"/>
    <property type="match status" value="1"/>
</dbReference>
<dbReference type="STRING" id="645990.SAMN00120144_3568"/>
<accession>A0A1W1W243</accession>
<dbReference type="InterPro" id="IPR052893">
    <property type="entry name" value="TCS_response_regulator"/>
</dbReference>
<name>A0A1W1W243_9BACT</name>
<dbReference type="PROSITE" id="PS50110">
    <property type="entry name" value="RESPONSE_REGULATORY"/>
    <property type="match status" value="1"/>
</dbReference>
<dbReference type="InterPro" id="IPR001789">
    <property type="entry name" value="Sig_transdc_resp-reg_receiver"/>
</dbReference>
<dbReference type="PANTHER" id="PTHR44520:SF2">
    <property type="entry name" value="RESPONSE REGULATOR RCP1"/>
    <property type="match status" value="1"/>
</dbReference>
<dbReference type="Pfam" id="PF00072">
    <property type="entry name" value="Response_reg"/>
    <property type="match status" value="1"/>
</dbReference>
<evidence type="ECO:0000259" key="2">
    <source>
        <dbReference type="PROSITE" id="PS50110"/>
    </source>
</evidence>
<proteinExistence type="predicted"/>
<organism evidence="3 4">
    <name type="scientific">Hymenobacter roseosalivarius DSM 11622</name>
    <dbReference type="NCBI Taxonomy" id="645990"/>
    <lineage>
        <taxon>Bacteria</taxon>
        <taxon>Pseudomonadati</taxon>
        <taxon>Bacteroidota</taxon>
        <taxon>Cytophagia</taxon>
        <taxon>Cytophagales</taxon>
        <taxon>Hymenobacteraceae</taxon>
        <taxon>Hymenobacter</taxon>
    </lineage>
</organism>
<dbReference type="InterPro" id="IPR011006">
    <property type="entry name" value="CheY-like_superfamily"/>
</dbReference>
<feature type="modified residue" description="4-aspartylphosphate" evidence="1">
    <location>
        <position position="110"/>
    </location>
</feature>
<evidence type="ECO:0000256" key="1">
    <source>
        <dbReference type="PROSITE-ProRule" id="PRU00169"/>
    </source>
</evidence>
<sequence>MWRPLAEVSYLNTDSLARIRNVVETLRQASGERDGGLFFGLVFIVYSKMLPAILLVDDDATTNFLNQRLLSRLNVSRAVHVAGNGVEALTRLQACCQEAPDTFPVLILLDVNMPVMNGFEFLEAYQQLPAAPRRHTVIVMLTTSTLDADQLRAQQLPIAGYLTKPLTRENMATVLRVHFNLPPHP</sequence>
<reference evidence="3 4" key="1">
    <citation type="submission" date="2017-04" db="EMBL/GenBank/DDBJ databases">
        <authorList>
            <person name="Afonso C.L."/>
            <person name="Miller P.J."/>
            <person name="Scott M.A."/>
            <person name="Spackman E."/>
            <person name="Goraichik I."/>
            <person name="Dimitrov K.M."/>
            <person name="Suarez D.L."/>
            <person name="Swayne D.E."/>
        </authorList>
    </citation>
    <scope>NUCLEOTIDE SEQUENCE [LARGE SCALE GENOMIC DNA]</scope>
    <source>
        <strain evidence="3 4">DSM 11622</strain>
    </source>
</reference>
<feature type="domain" description="Response regulatory" evidence="2">
    <location>
        <begin position="52"/>
        <end position="179"/>
    </location>
</feature>
<dbReference type="EMBL" id="FWWW01000093">
    <property type="protein sequence ID" value="SMB99695.1"/>
    <property type="molecule type" value="Genomic_DNA"/>
</dbReference>
<dbReference type="Gene3D" id="3.40.50.2300">
    <property type="match status" value="1"/>
</dbReference>